<organism evidence="1 3">
    <name type="scientific">Bacillus canaveralius</name>
    <dbReference type="NCBI Taxonomy" id="1403243"/>
    <lineage>
        <taxon>Bacteria</taxon>
        <taxon>Bacillati</taxon>
        <taxon>Bacillota</taxon>
        <taxon>Bacilli</taxon>
        <taxon>Bacillales</taxon>
        <taxon>Bacillaceae</taxon>
        <taxon>Bacillus</taxon>
    </lineage>
</organism>
<accession>A0A2N5GK26</accession>
<gene>
    <name evidence="1" type="ORF">CU635_14520</name>
    <name evidence="2" type="ORF">CVD25_20610</name>
</gene>
<dbReference type="Proteomes" id="UP000235114">
    <property type="component" value="Unassembled WGS sequence"/>
</dbReference>
<evidence type="ECO:0000313" key="3">
    <source>
        <dbReference type="Proteomes" id="UP000234951"/>
    </source>
</evidence>
<dbReference type="OrthoDB" id="2928559at2"/>
<reference evidence="1 3" key="1">
    <citation type="submission" date="2017-11" db="EMBL/GenBank/DDBJ databases">
        <title>Comparitive Functional Genomics of Dry Heat Resistant strains isolated from the Viking Spacecraft.</title>
        <authorList>
            <person name="Seuylemezian A."/>
            <person name="Cooper K."/>
            <person name="Vaishampayan P."/>
        </authorList>
    </citation>
    <scope>NUCLEOTIDE SEQUENCE [LARGE SCALE GENOMIC DNA]</scope>
    <source>
        <strain evidence="1 3">M4.6</strain>
    </source>
</reference>
<keyword evidence="4" id="KW-1185">Reference proteome</keyword>
<name>A0A2N5GK26_9BACI</name>
<dbReference type="EMBL" id="PGVA01000032">
    <property type="protein sequence ID" value="PLR81666.1"/>
    <property type="molecule type" value="Genomic_DNA"/>
</dbReference>
<evidence type="ECO:0000313" key="2">
    <source>
        <dbReference type="EMBL" id="PLR89870.1"/>
    </source>
</evidence>
<evidence type="ECO:0000313" key="4">
    <source>
        <dbReference type="Proteomes" id="UP000235114"/>
    </source>
</evidence>
<protein>
    <submittedName>
        <fullName evidence="1">Uncharacterized protein</fullName>
    </submittedName>
</protein>
<proteinExistence type="predicted"/>
<dbReference type="EMBL" id="PGVD01000076">
    <property type="protein sequence ID" value="PLR89870.1"/>
    <property type="molecule type" value="Genomic_DNA"/>
</dbReference>
<evidence type="ECO:0000313" key="1">
    <source>
        <dbReference type="EMBL" id="PLR81666.1"/>
    </source>
</evidence>
<dbReference type="Proteomes" id="UP000234951">
    <property type="component" value="Unassembled WGS sequence"/>
</dbReference>
<comment type="caution">
    <text evidence="1">The sequence shown here is derived from an EMBL/GenBank/DDBJ whole genome shotgun (WGS) entry which is preliminary data.</text>
</comment>
<sequence>MENEPKDQLRNQVERVIDLVIAKKKQREHPFLDTLLKRLQDLLETIDANNYGDLSKDPKIKGALRAYFDTNLIESYEEPLVVELDKLEMMLK</sequence>
<dbReference type="RefSeq" id="WP_101578095.1">
    <property type="nucleotide sequence ID" value="NZ_PGVA01000032.1"/>
</dbReference>
<reference evidence="2 4" key="2">
    <citation type="submission" date="2017-12" db="EMBL/GenBank/DDBJ databases">
        <title>Comparative Functional Genomics of Dry Heat Resistant strains isolated from the Viking Spacecraft.</title>
        <authorList>
            <person name="Seuylemezian A."/>
            <person name="Cooper K."/>
            <person name="Vaishampayan P."/>
        </authorList>
    </citation>
    <scope>NUCLEOTIDE SEQUENCE [LARGE SCALE GENOMIC DNA]</scope>
    <source>
        <strain evidence="2 4">ATCC 29669</strain>
    </source>
</reference>
<dbReference type="AlphaFoldDB" id="A0A2N5GK26"/>